<dbReference type="PANTHER" id="PTHR43667:SF2">
    <property type="entry name" value="FATTY ACID C-METHYL TRANSFERASE"/>
    <property type="match status" value="1"/>
</dbReference>
<evidence type="ECO:0000256" key="5">
    <source>
        <dbReference type="ARBA" id="ARBA00023098"/>
    </source>
</evidence>
<keyword evidence="8" id="KW-1185">Reference proteome</keyword>
<keyword evidence="2 7" id="KW-0489">Methyltransferase</keyword>
<evidence type="ECO:0000256" key="1">
    <source>
        <dbReference type="ARBA" id="ARBA00010815"/>
    </source>
</evidence>
<name>A0A840ARU2_9HYPH</name>
<evidence type="ECO:0000256" key="2">
    <source>
        <dbReference type="ARBA" id="ARBA00022603"/>
    </source>
</evidence>
<comment type="caution">
    <text evidence="7">The sequence shown here is derived from an EMBL/GenBank/DDBJ whole genome shotgun (WGS) entry which is preliminary data.</text>
</comment>
<evidence type="ECO:0000313" key="8">
    <source>
        <dbReference type="Proteomes" id="UP000553963"/>
    </source>
</evidence>
<gene>
    <name evidence="7" type="ORF">GGR25_002245</name>
</gene>
<dbReference type="Pfam" id="PF02353">
    <property type="entry name" value="CMAS"/>
    <property type="match status" value="1"/>
</dbReference>
<feature type="active site" evidence="6">
    <location>
        <position position="392"/>
    </location>
</feature>
<sequence>MHIDANGLDDFPGTLDKGGPRVGLRERMLAGLARRITAGTLTVVTPTGRRITARGTTPGPEATLVLHRWRALRRLATGGGVAFSDAYIAGDWSSPDLPAFIELAARNLPSLSARIAALPPIRLWNRLRHALRTNSKAGSRRNIAFHYDLGNDFYRAWLDESMSYSSAIYSRPAMTLEAAQQEKLARIAAMLDATEGDRVLEIGCGWGALAASLGRRGLDVTGITLSKEQLAYAQAMIGAEPALAERVDLRLQDYRDVNERYDRVVSIEMLEAVGEAYWPTYFERLRASLREGGTAVLQVITIADDRFEHYRRHTDFIQRHIFPGGMLPTKAHITDHASRAGLKLVERQCFGLGYAHTLAAWRERFVAAEAQMEKLGFDANFRRLWTYYLSYCEGGFRAGAIDVGLYKLQG</sequence>
<dbReference type="SUPFAM" id="SSF53335">
    <property type="entry name" value="S-adenosyl-L-methionine-dependent methyltransferases"/>
    <property type="match status" value="1"/>
</dbReference>
<dbReference type="PANTHER" id="PTHR43667">
    <property type="entry name" value="CYCLOPROPANE-FATTY-ACYL-PHOSPHOLIPID SYNTHASE"/>
    <property type="match status" value="1"/>
</dbReference>
<dbReference type="RefSeq" id="WP_183398859.1">
    <property type="nucleotide sequence ID" value="NZ_JACIDS010000003.1"/>
</dbReference>
<dbReference type="InterPro" id="IPR029063">
    <property type="entry name" value="SAM-dependent_MTases_sf"/>
</dbReference>
<dbReference type="GO" id="GO:0032259">
    <property type="term" value="P:methylation"/>
    <property type="evidence" value="ECO:0007669"/>
    <property type="project" value="UniProtKB-KW"/>
</dbReference>
<dbReference type="InterPro" id="IPR003333">
    <property type="entry name" value="CMAS"/>
</dbReference>
<keyword evidence="5" id="KW-0443">Lipid metabolism</keyword>
<evidence type="ECO:0000313" key="7">
    <source>
        <dbReference type="EMBL" id="MBB3931195.1"/>
    </source>
</evidence>
<dbReference type="EMBL" id="JACIDS010000003">
    <property type="protein sequence ID" value="MBB3931195.1"/>
    <property type="molecule type" value="Genomic_DNA"/>
</dbReference>
<dbReference type="CDD" id="cd02440">
    <property type="entry name" value="AdoMet_MTases"/>
    <property type="match status" value="1"/>
</dbReference>
<dbReference type="AlphaFoldDB" id="A0A840ARU2"/>
<keyword evidence="3 7" id="KW-0808">Transferase</keyword>
<evidence type="ECO:0000256" key="3">
    <source>
        <dbReference type="ARBA" id="ARBA00022679"/>
    </source>
</evidence>
<protein>
    <submittedName>
        <fullName evidence="7">Cyclopropane-fatty-acyl-phospholipid synthase</fullName>
        <ecNumber evidence="7">2.1.1.79</ecNumber>
    </submittedName>
</protein>
<accession>A0A840ARU2</accession>
<dbReference type="Gene3D" id="3.40.50.150">
    <property type="entry name" value="Vaccinia Virus protein VP39"/>
    <property type="match status" value="1"/>
</dbReference>
<reference evidence="7 8" key="1">
    <citation type="submission" date="2020-08" db="EMBL/GenBank/DDBJ databases">
        <title>Genomic Encyclopedia of Type Strains, Phase IV (KMG-IV): sequencing the most valuable type-strain genomes for metagenomic binning, comparative biology and taxonomic classification.</title>
        <authorList>
            <person name="Goeker M."/>
        </authorList>
    </citation>
    <scope>NUCLEOTIDE SEQUENCE [LARGE SCALE GENOMIC DNA]</scope>
    <source>
        <strain evidence="7 8">DSM 25966</strain>
    </source>
</reference>
<dbReference type="Proteomes" id="UP000553963">
    <property type="component" value="Unassembled WGS sequence"/>
</dbReference>
<dbReference type="InterPro" id="IPR050723">
    <property type="entry name" value="CFA/CMAS"/>
</dbReference>
<evidence type="ECO:0000256" key="6">
    <source>
        <dbReference type="PIRSR" id="PIRSR003085-1"/>
    </source>
</evidence>
<dbReference type="PIRSF" id="PIRSF003085">
    <property type="entry name" value="CMAS"/>
    <property type="match status" value="1"/>
</dbReference>
<keyword evidence="4" id="KW-0949">S-adenosyl-L-methionine</keyword>
<organism evidence="7 8">
    <name type="scientific">Kaistia hirudinis</name>
    <dbReference type="NCBI Taxonomy" id="1293440"/>
    <lineage>
        <taxon>Bacteria</taxon>
        <taxon>Pseudomonadati</taxon>
        <taxon>Pseudomonadota</taxon>
        <taxon>Alphaproteobacteria</taxon>
        <taxon>Hyphomicrobiales</taxon>
        <taxon>Kaistiaceae</taxon>
        <taxon>Kaistia</taxon>
    </lineage>
</organism>
<evidence type="ECO:0000256" key="4">
    <source>
        <dbReference type="ARBA" id="ARBA00022691"/>
    </source>
</evidence>
<comment type="similarity">
    <text evidence="1">Belongs to the CFA/CMAS family.</text>
</comment>
<dbReference type="EC" id="2.1.1.79" evidence="7"/>
<dbReference type="GO" id="GO:0008825">
    <property type="term" value="F:cyclopropane-fatty-acyl-phospholipid synthase activity"/>
    <property type="evidence" value="ECO:0007669"/>
    <property type="project" value="UniProtKB-EC"/>
</dbReference>
<dbReference type="GO" id="GO:0008610">
    <property type="term" value="P:lipid biosynthetic process"/>
    <property type="evidence" value="ECO:0007669"/>
    <property type="project" value="InterPro"/>
</dbReference>
<proteinExistence type="inferred from homology"/>